<evidence type="ECO:0000313" key="3">
    <source>
        <dbReference type="Proteomes" id="UP000708347"/>
    </source>
</evidence>
<dbReference type="PROSITE" id="PS50801">
    <property type="entry name" value="STAS"/>
    <property type="match status" value="1"/>
</dbReference>
<dbReference type="Proteomes" id="UP000708347">
    <property type="component" value="Unassembled WGS sequence"/>
</dbReference>
<comment type="caution">
    <text evidence="2">The sequence shown here is derived from an EMBL/GenBank/DDBJ whole genome shotgun (WGS) entry which is preliminary data.</text>
</comment>
<dbReference type="PANTHER" id="PTHR33495:SF13">
    <property type="entry name" value="ANTI-SIGMA-F FACTOR ANTAGONIST RSFB"/>
    <property type="match status" value="1"/>
</dbReference>
<evidence type="ECO:0000259" key="1">
    <source>
        <dbReference type="PROSITE" id="PS50801"/>
    </source>
</evidence>
<dbReference type="RefSeq" id="WP_240163302.1">
    <property type="nucleotide sequence ID" value="NZ_VBSB01000009.1"/>
</dbReference>
<protein>
    <submittedName>
        <fullName evidence="2">STAS domain-containing protein</fullName>
    </submittedName>
</protein>
<gene>
    <name evidence="2" type="ORF">FEG63_15085</name>
</gene>
<dbReference type="EMBL" id="VBSB01000009">
    <property type="protein sequence ID" value="NTY60868.1"/>
    <property type="molecule type" value="Genomic_DNA"/>
</dbReference>
<accession>A0ABX2K1D4</accession>
<dbReference type="SUPFAM" id="SSF52091">
    <property type="entry name" value="SpoIIaa-like"/>
    <property type="match status" value="1"/>
</dbReference>
<dbReference type="Pfam" id="PF01740">
    <property type="entry name" value="STAS"/>
    <property type="match status" value="1"/>
</dbReference>
<dbReference type="CDD" id="cd07043">
    <property type="entry name" value="STAS_anti-anti-sigma_factors"/>
    <property type="match status" value="1"/>
</dbReference>
<proteinExistence type="predicted"/>
<dbReference type="InterPro" id="IPR002645">
    <property type="entry name" value="STAS_dom"/>
</dbReference>
<dbReference type="InterPro" id="IPR036513">
    <property type="entry name" value="STAS_dom_sf"/>
</dbReference>
<dbReference type="Gene3D" id="3.30.750.24">
    <property type="entry name" value="STAS domain"/>
    <property type="match status" value="1"/>
</dbReference>
<feature type="domain" description="STAS" evidence="1">
    <location>
        <begin position="18"/>
        <end position="114"/>
    </location>
</feature>
<name>A0ABX2K1D4_9MYCO</name>
<dbReference type="PANTHER" id="PTHR33495">
    <property type="entry name" value="ANTI-SIGMA FACTOR ANTAGONIST TM_1081-RELATED-RELATED"/>
    <property type="match status" value="1"/>
</dbReference>
<organism evidence="2 3">
    <name type="scientific">Mycolicibacterium sphagni</name>
    <dbReference type="NCBI Taxonomy" id="1786"/>
    <lineage>
        <taxon>Bacteria</taxon>
        <taxon>Bacillati</taxon>
        <taxon>Actinomycetota</taxon>
        <taxon>Actinomycetes</taxon>
        <taxon>Mycobacteriales</taxon>
        <taxon>Mycobacteriaceae</taxon>
        <taxon>Mycolicibacterium</taxon>
    </lineage>
</organism>
<evidence type="ECO:0000313" key="2">
    <source>
        <dbReference type="EMBL" id="NTY60868.1"/>
    </source>
</evidence>
<reference evidence="2 3" key="1">
    <citation type="submission" date="2019-05" db="EMBL/GenBank/DDBJ databases">
        <title>Mycolicibacterium sphagni ENV482 genome assembly.</title>
        <authorList>
            <person name="Chen W."/>
            <person name="Faulkner N.W."/>
            <person name="Hyman M.R."/>
        </authorList>
    </citation>
    <scope>NUCLEOTIDE SEQUENCE [LARGE SCALE GENOMIC DNA]</scope>
    <source>
        <strain evidence="2 3">ENV482</strain>
    </source>
</reference>
<sequence>MALDAHDPRQHWLGRTAVVSASGALDLLTSPRLEQLLNATLQERPAGLIVDLTEVNFLSSAGMQVLVNIHAAATPDIGFVVVADGRSTSRPLALVGLTEVFDVVPTLQAAVELIS</sequence>
<keyword evidence="3" id="KW-1185">Reference proteome</keyword>